<evidence type="ECO:0000313" key="2">
    <source>
        <dbReference type="EMBL" id="TVY41257.1"/>
    </source>
</evidence>
<feature type="region of interest" description="Disordered" evidence="1">
    <location>
        <begin position="317"/>
        <end position="339"/>
    </location>
</feature>
<feature type="region of interest" description="Disordered" evidence="1">
    <location>
        <begin position="158"/>
        <end position="188"/>
    </location>
</feature>
<dbReference type="Proteomes" id="UP000462212">
    <property type="component" value="Unassembled WGS sequence"/>
</dbReference>
<organism evidence="2 3">
    <name type="scientific">Lachnellula subtilissima</name>
    <dbReference type="NCBI Taxonomy" id="602034"/>
    <lineage>
        <taxon>Eukaryota</taxon>
        <taxon>Fungi</taxon>
        <taxon>Dikarya</taxon>
        <taxon>Ascomycota</taxon>
        <taxon>Pezizomycotina</taxon>
        <taxon>Leotiomycetes</taxon>
        <taxon>Helotiales</taxon>
        <taxon>Lachnaceae</taxon>
        <taxon>Lachnellula</taxon>
    </lineage>
</organism>
<keyword evidence="3" id="KW-1185">Reference proteome</keyword>
<evidence type="ECO:0000313" key="3">
    <source>
        <dbReference type="Proteomes" id="UP000462212"/>
    </source>
</evidence>
<name>A0A8H8RX27_9HELO</name>
<gene>
    <name evidence="2" type="ORF">LSUB1_G002635</name>
</gene>
<proteinExistence type="predicted"/>
<protein>
    <submittedName>
        <fullName evidence="2">Uncharacterized protein</fullName>
    </submittedName>
</protein>
<dbReference type="AlphaFoldDB" id="A0A8H8RX27"/>
<feature type="region of interest" description="Disordered" evidence="1">
    <location>
        <begin position="418"/>
        <end position="443"/>
    </location>
</feature>
<accession>A0A8H8RX27</accession>
<evidence type="ECO:0000256" key="1">
    <source>
        <dbReference type="SAM" id="MobiDB-lite"/>
    </source>
</evidence>
<dbReference type="OrthoDB" id="5343576at2759"/>
<reference evidence="2 3" key="1">
    <citation type="submission" date="2018-05" db="EMBL/GenBank/DDBJ databases">
        <title>Genome sequencing and assembly of the regulated plant pathogen Lachnellula willkommii and related sister species for the development of diagnostic species identification markers.</title>
        <authorList>
            <person name="Giroux E."/>
            <person name="Bilodeau G."/>
        </authorList>
    </citation>
    <scope>NUCLEOTIDE SEQUENCE [LARGE SCALE GENOMIC DNA]</scope>
    <source>
        <strain evidence="2 3">CBS 197.66</strain>
    </source>
</reference>
<dbReference type="EMBL" id="QGMJ01000144">
    <property type="protein sequence ID" value="TVY41257.1"/>
    <property type="molecule type" value="Genomic_DNA"/>
</dbReference>
<comment type="caution">
    <text evidence="2">The sequence shown here is derived from an EMBL/GenBank/DDBJ whole genome shotgun (WGS) entry which is preliminary data.</text>
</comment>
<feature type="compositionally biased region" description="Acidic residues" evidence="1">
    <location>
        <begin position="317"/>
        <end position="335"/>
    </location>
</feature>
<sequence length="514" mass="56936">MPLCDYEELTKTLVENFNLLADEVQLLSDRKIILEHKLNYAHSQYQLLADKYAPSDPEISSTLAKLQLPPDLQVSTPDPAGFVPLPQRRQRTSKLQTAVAIRDGRKAAQLLSEFGGTTGFTSISGASSNVRLSAPRTSLSTVLEQDFTVPGKKSSLLCPFARPTKPPSTMVSGRPLTPSDAKDPTPHRSADPICAAMYAETMSSPPPSATGSAAKCPIRYLDQHSPEEVARYFETHKHEIPRSHEVCVKRYQRNENDIRKLDAKYGNLVSMIQGLGQTHQPMLPSDLQEQDEDMELERTSNERVENWAKAVSADGVGIEEDPVENREEEDVEEDDRESRFARPLKEVRVGESPSRPWGIRVPLFDEPPEQRPVSPPPAPVSAEHIPKPAGKCPFGHGQDSLEDPLIQESPRVIEQEERPTGKCPFGHGQEARQGPGRVQQQERPAGICPVDHEQKAKEAEQTPVIQTQPTFIQTPQIPTVGGNAPQMIFTGPVFIGYPMEQAMAFMQQYNKGAL</sequence>